<name>A0ABN7XIR6_GIGMA</name>
<reference evidence="1 2" key="1">
    <citation type="submission" date="2021-06" db="EMBL/GenBank/DDBJ databases">
        <authorList>
            <person name="Kallberg Y."/>
            <person name="Tangrot J."/>
            <person name="Rosling A."/>
        </authorList>
    </citation>
    <scope>NUCLEOTIDE SEQUENCE [LARGE SCALE GENOMIC DNA]</scope>
    <source>
        <strain evidence="1 2">120-4 pot B 10/14</strain>
    </source>
</reference>
<dbReference type="EMBL" id="CAJVQB010132852">
    <property type="protein sequence ID" value="CAG8854064.1"/>
    <property type="molecule type" value="Genomic_DNA"/>
</dbReference>
<sequence length="55" mass="6483">TTANPFAYRKSMELLSEIMNGNVLIFCLYGSKQERMKNNIRPWNRDKIAFLISEE</sequence>
<gene>
    <name evidence="1" type="ORF">GMARGA_LOCUS42885</name>
</gene>
<dbReference type="Proteomes" id="UP000789901">
    <property type="component" value="Unassembled WGS sequence"/>
</dbReference>
<evidence type="ECO:0000313" key="1">
    <source>
        <dbReference type="EMBL" id="CAG8854064.1"/>
    </source>
</evidence>
<proteinExistence type="predicted"/>
<accession>A0ABN7XIR6</accession>
<feature type="non-terminal residue" evidence="1">
    <location>
        <position position="1"/>
    </location>
</feature>
<keyword evidence="2" id="KW-1185">Reference proteome</keyword>
<evidence type="ECO:0000313" key="2">
    <source>
        <dbReference type="Proteomes" id="UP000789901"/>
    </source>
</evidence>
<protein>
    <submittedName>
        <fullName evidence="1">42597_t:CDS:1</fullName>
    </submittedName>
</protein>
<comment type="caution">
    <text evidence="1">The sequence shown here is derived from an EMBL/GenBank/DDBJ whole genome shotgun (WGS) entry which is preliminary data.</text>
</comment>
<organism evidence="1 2">
    <name type="scientific">Gigaspora margarita</name>
    <dbReference type="NCBI Taxonomy" id="4874"/>
    <lineage>
        <taxon>Eukaryota</taxon>
        <taxon>Fungi</taxon>
        <taxon>Fungi incertae sedis</taxon>
        <taxon>Mucoromycota</taxon>
        <taxon>Glomeromycotina</taxon>
        <taxon>Glomeromycetes</taxon>
        <taxon>Diversisporales</taxon>
        <taxon>Gigasporaceae</taxon>
        <taxon>Gigaspora</taxon>
    </lineage>
</organism>
<feature type="non-terminal residue" evidence="1">
    <location>
        <position position="55"/>
    </location>
</feature>